<dbReference type="RefSeq" id="WP_345467488.1">
    <property type="nucleotide sequence ID" value="NZ_BAABRP010000020.1"/>
</dbReference>
<evidence type="ECO:0000313" key="2">
    <source>
        <dbReference type="Proteomes" id="UP001401887"/>
    </source>
</evidence>
<gene>
    <name evidence="1" type="ORF">Dcar01_03339</name>
</gene>
<evidence type="ECO:0000313" key="1">
    <source>
        <dbReference type="EMBL" id="GAA5514583.1"/>
    </source>
</evidence>
<protein>
    <recommendedName>
        <fullName evidence="3">WD40 repeat domain-containing protein</fullName>
    </recommendedName>
</protein>
<sequence length="644" mass="67456">MKRLLLSLALLTASGGEAVRVQAQGNVPGGPADLVAVSDDGQTVAVTSAAQLGLFRPGGERLALLLPTGSSLTSLIPAGQDFLALDRSGTLLRVHDRQVSVLARDLCPAPGRLPGPPQLAFAADTFAVRCGDVVLVGQPGQWRKLALPPSAAPLPFTALALGRDGRQLAVLQGEKVLRYALPSLDALPTLTRLPGEDTTFMDEPLTPAAASALAFDPAGKRLAVGWGMSFPKAYNQSVTVYDLGTGQGRSLPTYADWTGKLAFSADGRRLLADGTSSPRIWDLGAWKRLPPPQKLNTYIGVRDVAWLGGNVISASSLGALALTPAGKQVAAYLLPQARLTLATYSADGKLLAGSGENGQIHLVDARTGKVRWSAAAHPQSVASLRFDRAGTLLVSGDGNSSQVRFWDVRSGKPVGPTVTGVNNIAGFTAGDRELVLSGRVVPLAKVLARQGEVFLGSLPGRTYRKSGSEAADVTPRGDAVCERTAVFGNHGIGVRASLWSLKSLEKVQFGLTLPEGHRMAVTTPDCHILAVAAQEISAPDYAVRPLAVEVYDPQTGKKVRSWPTAGRVRSLAVSPDGGQVAYLEEGRPALFIGNVTTGKQTLWPVPPVALELENVALTFRPDGKALLLGVGRQAGTSFTVLGLP</sequence>
<organism evidence="1 2">
    <name type="scientific">Deinococcus carri</name>
    <dbReference type="NCBI Taxonomy" id="1211323"/>
    <lineage>
        <taxon>Bacteria</taxon>
        <taxon>Thermotogati</taxon>
        <taxon>Deinococcota</taxon>
        <taxon>Deinococci</taxon>
        <taxon>Deinococcales</taxon>
        <taxon>Deinococcaceae</taxon>
        <taxon>Deinococcus</taxon>
    </lineage>
</organism>
<dbReference type="SUPFAM" id="SSF69322">
    <property type="entry name" value="Tricorn protease domain 2"/>
    <property type="match status" value="1"/>
</dbReference>
<dbReference type="EMBL" id="BAABRP010000020">
    <property type="protein sequence ID" value="GAA5514583.1"/>
    <property type="molecule type" value="Genomic_DNA"/>
</dbReference>
<dbReference type="InterPro" id="IPR015943">
    <property type="entry name" value="WD40/YVTN_repeat-like_dom_sf"/>
</dbReference>
<evidence type="ECO:0008006" key="3">
    <source>
        <dbReference type="Google" id="ProtNLM"/>
    </source>
</evidence>
<reference evidence="1 2" key="1">
    <citation type="submission" date="2024-02" db="EMBL/GenBank/DDBJ databases">
        <title>Deinococcus carri NBRC 110142.</title>
        <authorList>
            <person name="Ichikawa N."/>
            <person name="Katano-Makiyama Y."/>
            <person name="Hidaka K."/>
        </authorList>
    </citation>
    <scope>NUCLEOTIDE SEQUENCE [LARGE SCALE GENOMIC DNA]</scope>
    <source>
        <strain evidence="1 2">NBRC 110142</strain>
    </source>
</reference>
<comment type="caution">
    <text evidence="1">The sequence shown here is derived from an EMBL/GenBank/DDBJ whole genome shotgun (WGS) entry which is preliminary data.</text>
</comment>
<accession>A0ABP9WER5</accession>
<dbReference type="PANTHER" id="PTHR19879:SF9">
    <property type="entry name" value="TRANSCRIPTION INITIATION FACTOR TFIID SUBUNIT 5"/>
    <property type="match status" value="1"/>
</dbReference>
<dbReference type="InterPro" id="IPR001680">
    <property type="entry name" value="WD40_rpt"/>
</dbReference>
<dbReference type="SMART" id="SM00320">
    <property type="entry name" value="WD40"/>
    <property type="match status" value="2"/>
</dbReference>
<proteinExistence type="predicted"/>
<dbReference type="SUPFAM" id="SSF63829">
    <property type="entry name" value="Calcium-dependent phosphotriesterase"/>
    <property type="match status" value="1"/>
</dbReference>
<dbReference type="Pfam" id="PF00400">
    <property type="entry name" value="WD40"/>
    <property type="match status" value="1"/>
</dbReference>
<keyword evidence="2" id="KW-1185">Reference proteome</keyword>
<dbReference type="Gene3D" id="2.130.10.10">
    <property type="entry name" value="YVTN repeat-like/Quinoprotein amine dehydrogenase"/>
    <property type="match status" value="3"/>
</dbReference>
<dbReference type="PANTHER" id="PTHR19879">
    <property type="entry name" value="TRANSCRIPTION INITIATION FACTOR TFIID"/>
    <property type="match status" value="1"/>
</dbReference>
<dbReference type="Proteomes" id="UP001401887">
    <property type="component" value="Unassembled WGS sequence"/>
</dbReference>
<name>A0ABP9WER5_9DEIO</name>